<dbReference type="EMBL" id="SDAM02000043">
    <property type="protein sequence ID" value="KAH6834971.1"/>
    <property type="molecule type" value="Genomic_DNA"/>
</dbReference>
<evidence type="ECO:0000256" key="3">
    <source>
        <dbReference type="ARBA" id="ARBA00023015"/>
    </source>
</evidence>
<dbReference type="AlphaFoldDB" id="A0AAD4PD72"/>
<feature type="region of interest" description="Disordered" evidence="7">
    <location>
        <begin position="21"/>
        <end position="46"/>
    </location>
</feature>
<comment type="caution">
    <text evidence="9">The sequence shown here is derived from an EMBL/GenBank/DDBJ whole genome shotgun (WGS) entry which is preliminary data.</text>
</comment>
<dbReference type="PANTHER" id="PTHR33057:SF219">
    <property type="entry name" value="TRANSCRIPTION REPRESSOR"/>
    <property type="match status" value="1"/>
</dbReference>
<keyword evidence="5 6" id="KW-0539">Nucleus</keyword>
<gene>
    <name evidence="9" type="ORF">C2S53_011750</name>
</gene>
<organism evidence="9 10">
    <name type="scientific">Perilla frutescens var. hirtella</name>
    <name type="common">Perilla citriodora</name>
    <name type="synonym">Perilla setoyensis</name>
    <dbReference type="NCBI Taxonomy" id="608512"/>
    <lineage>
        <taxon>Eukaryota</taxon>
        <taxon>Viridiplantae</taxon>
        <taxon>Streptophyta</taxon>
        <taxon>Embryophyta</taxon>
        <taxon>Tracheophyta</taxon>
        <taxon>Spermatophyta</taxon>
        <taxon>Magnoliopsida</taxon>
        <taxon>eudicotyledons</taxon>
        <taxon>Gunneridae</taxon>
        <taxon>Pentapetalae</taxon>
        <taxon>asterids</taxon>
        <taxon>lamiids</taxon>
        <taxon>Lamiales</taxon>
        <taxon>Lamiaceae</taxon>
        <taxon>Nepetoideae</taxon>
        <taxon>Elsholtzieae</taxon>
        <taxon>Perilla</taxon>
    </lineage>
</organism>
<dbReference type="Proteomes" id="UP001190926">
    <property type="component" value="Unassembled WGS sequence"/>
</dbReference>
<evidence type="ECO:0000256" key="4">
    <source>
        <dbReference type="ARBA" id="ARBA00023163"/>
    </source>
</evidence>
<keyword evidence="2 6" id="KW-0678">Repressor</keyword>
<keyword evidence="4 6" id="KW-0804">Transcription</keyword>
<feature type="domain" description="OVATE" evidence="8">
    <location>
        <begin position="59"/>
        <end position="118"/>
    </location>
</feature>
<keyword evidence="10" id="KW-1185">Reference proteome</keyword>
<dbReference type="PROSITE" id="PS51754">
    <property type="entry name" value="OVATE"/>
    <property type="match status" value="1"/>
</dbReference>
<dbReference type="NCBIfam" id="TIGR01568">
    <property type="entry name" value="A_thal_3678"/>
    <property type="match status" value="1"/>
</dbReference>
<evidence type="ECO:0000313" key="10">
    <source>
        <dbReference type="Proteomes" id="UP001190926"/>
    </source>
</evidence>
<evidence type="ECO:0000256" key="7">
    <source>
        <dbReference type="SAM" id="MobiDB-lite"/>
    </source>
</evidence>
<name>A0AAD4PD72_PERFH</name>
<dbReference type="Pfam" id="PF04844">
    <property type="entry name" value="Ovate"/>
    <property type="match status" value="1"/>
</dbReference>
<comment type="subcellular location">
    <subcellularLocation>
        <location evidence="1 6">Nucleus</location>
    </subcellularLocation>
</comment>
<accession>A0AAD4PD72</accession>
<dbReference type="InterPro" id="IPR006458">
    <property type="entry name" value="Ovate_C"/>
</dbReference>
<sequence length="127" mass="14899">MEEGPLETRVRARRFKRYGSKDWRDGSTAKPEHEPSEKAVSGRPRRVVAERHENRSFVVVKRSVDPYQDFKKSILEMILERGIFEPKDLEQLLMSFLSLNSRMHHKAILKAFSEIWKEVFSGPLNQS</sequence>
<protein>
    <recommendedName>
        <fullName evidence="6">Transcription repressor</fullName>
    </recommendedName>
    <alternativeName>
        <fullName evidence="6">Ovate family protein</fullName>
    </alternativeName>
</protein>
<dbReference type="PANTHER" id="PTHR33057">
    <property type="entry name" value="TRANSCRIPTION REPRESSOR OFP7-RELATED"/>
    <property type="match status" value="1"/>
</dbReference>
<dbReference type="InterPro" id="IPR038933">
    <property type="entry name" value="Ovate"/>
</dbReference>
<feature type="compositionally biased region" description="Basic and acidic residues" evidence="7">
    <location>
        <begin position="21"/>
        <end position="37"/>
    </location>
</feature>
<evidence type="ECO:0000259" key="8">
    <source>
        <dbReference type="PROSITE" id="PS51754"/>
    </source>
</evidence>
<evidence type="ECO:0000256" key="5">
    <source>
        <dbReference type="ARBA" id="ARBA00023242"/>
    </source>
</evidence>
<evidence type="ECO:0000256" key="2">
    <source>
        <dbReference type="ARBA" id="ARBA00022491"/>
    </source>
</evidence>
<comment type="function">
    <text evidence="6">Transcriptional repressor that regulates multiple aspects of plant growth and development.</text>
</comment>
<evidence type="ECO:0000256" key="6">
    <source>
        <dbReference type="RuleBase" id="RU367028"/>
    </source>
</evidence>
<proteinExistence type="predicted"/>
<evidence type="ECO:0000256" key="1">
    <source>
        <dbReference type="ARBA" id="ARBA00004123"/>
    </source>
</evidence>
<keyword evidence="3 6" id="KW-0805">Transcription regulation</keyword>
<dbReference type="GO" id="GO:0045892">
    <property type="term" value="P:negative regulation of DNA-templated transcription"/>
    <property type="evidence" value="ECO:0007669"/>
    <property type="project" value="UniProtKB-UniRule"/>
</dbReference>
<dbReference type="GO" id="GO:0005634">
    <property type="term" value="C:nucleus"/>
    <property type="evidence" value="ECO:0007669"/>
    <property type="project" value="UniProtKB-SubCell"/>
</dbReference>
<evidence type="ECO:0000313" key="9">
    <source>
        <dbReference type="EMBL" id="KAH6834971.1"/>
    </source>
</evidence>
<reference evidence="9 10" key="1">
    <citation type="journal article" date="2021" name="Nat. Commun.">
        <title>Incipient diploidization of the medicinal plant Perilla within 10,000 years.</title>
        <authorList>
            <person name="Zhang Y."/>
            <person name="Shen Q."/>
            <person name="Leng L."/>
            <person name="Zhang D."/>
            <person name="Chen S."/>
            <person name="Shi Y."/>
            <person name="Ning Z."/>
            <person name="Chen S."/>
        </authorList>
    </citation>
    <scope>NUCLEOTIDE SEQUENCE [LARGE SCALE GENOMIC DNA]</scope>
    <source>
        <strain evidence="10">cv. PC099</strain>
    </source>
</reference>